<dbReference type="Gene3D" id="3.90.1720.10">
    <property type="entry name" value="endopeptidase domain like (from Nostoc punctiforme)"/>
    <property type="match status" value="1"/>
</dbReference>
<dbReference type="InterPro" id="IPR008964">
    <property type="entry name" value="Invasin/intimin_cell_adhesion"/>
</dbReference>
<reference evidence="2 3" key="1">
    <citation type="submission" date="2016-10" db="EMBL/GenBank/DDBJ databases">
        <authorList>
            <person name="de Groot N.N."/>
        </authorList>
    </citation>
    <scope>NUCLEOTIDE SEQUENCE [LARGE SCALE GENOMIC DNA]</scope>
    <source>
        <strain evidence="2 3">DSM 5522</strain>
    </source>
</reference>
<dbReference type="Proteomes" id="UP000198838">
    <property type="component" value="Unassembled WGS sequence"/>
</dbReference>
<dbReference type="OrthoDB" id="1771471at2"/>
<keyword evidence="1" id="KW-0732">Signal</keyword>
<dbReference type="EMBL" id="FOJY01000018">
    <property type="protein sequence ID" value="SFB29542.1"/>
    <property type="molecule type" value="Genomic_DNA"/>
</dbReference>
<feature type="chain" id="PRO_5011458211" description="Ig-like domain (Group 2)" evidence="1">
    <location>
        <begin position="31"/>
        <end position="445"/>
    </location>
</feature>
<gene>
    <name evidence="2" type="ORF">SAMN05216249_1183</name>
</gene>
<evidence type="ECO:0000313" key="2">
    <source>
        <dbReference type="EMBL" id="SFB29542.1"/>
    </source>
</evidence>
<evidence type="ECO:0000313" key="3">
    <source>
        <dbReference type="Proteomes" id="UP000198838"/>
    </source>
</evidence>
<dbReference type="SUPFAM" id="SSF54001">
    <property type="entry name" value="Cysteine proteinases"/>
    <property type="match status" value="1"/>
</dbReference>
<evidence type="ECO:0000256" key="1">
    <source>
        <dbReference type="SAM" id="SignalP"/>
    </source>
</evidence>
<dbReference type="RefSeq" id="WP_092873751.1">
    <property type="nucleotide sequence ID" value="NZ_FOJY01000018.1"/>
</dbReference>
<dbReference type="AlphaFoldDB" id="A0A1I0ZW27"/>
<keyword evidence="3" id="KW-1185">Reference proteome</keyword>
<dbReference type="STRING" id="1120918.SAMN05216249_1183"/>
<dbReference type="Gene3D" id="2.60.40.1080">
    <property type="match status" value="1"/>
</dbReference>
<name>A0A1I0ZW27_9FIRM</name>
<sequence>MKLKKSLTSFFVLFVLTLCLSTVTKSQVYASEKSLMEDNNNNVVTVKSKGCFKADIKKARKYRYYSYNESVVKVTDEGAYVARNVGTAKIYVRGFNAKGSVVGNRSYNVNVVPVTSKASLSVSEKTLYTTDLTSAYDSNSQKRVTFTIKNMPYKINTDNSFDASNVSFKTSNSRIKITSQSIVNNKVTLTFEGLGTAKVYINIFGKKLAYKMNIYYATVKSTSELLARGSKTKLKVYIGKNNKKNLTVASPNLIKWGTTRASVAKVSKNGTVSAIKNGNAILVAYIGNLKFGNIISITSKNKISAVKKAIKIYKSSSYSQARRMEKGYYDCSSLVWRAYVPYGYNFGVTGNWAPTAAGLAQYLANKGKMVSGQVYGNNISNYKLQAGDLAFGTGGGNGRYLGIYHVEMLAGYNFNGFGNNGKSYNVSVKWATNSGIWGNSVVGRP</sequence>
<organism evidence="2 3">
    <name type="scientific">Acetitomaculum ruminis DSM 5522</name>
    <dbReference type="NCBI Taxonomy" id="1120918"/>
    <lineage>
        <taxon>Bacteria</taxon>
        <taxon>Bacillati</taxon>
        <taxon>Bacillota</taxon>
        <taxon>Clostridia</taxon>
        <taxon>Lachnospirales</taxon>
        <taxon>Lachnospiraceae</taxon>
        <taxon>Acetitomaculum</taxon>
    </lineage>
</organism>
<protein>
    <recommendedName>
        <fullName evidence="4">Ig-like domain (Group 2)</fullName>
    </recommendedName>
</protein>
<feature type="signal peptide" evidence="1">
    <location>
        <begin position="1"/>
        <end position="30"/>
    </location>
</feature>
<accession>A0A1I0ZW27</accession>
<evidence type="ECO:0008006" key="4">
    <source>
        <dbReference type="Google" id="ProtNLM"/>
    </source>
</evidence>
<proteinExistence type="predicted"/>
<dbReference type="SUPFAM" id="SSF49373">
    <property type="entry name" value="Invasin/intimin cell-adhesion fragments"/>
    <property type="match status" value="1"/>
</dbReference>
<dbReference type="InterPro" id="IPR038765">
    <property type="entry name" value="Papain-like_cys_pep_sf"/>
</dbReference>